<reference evidence="3" key="1">
    <citation type="submission" date="2020-07" db="EMBL/GenBank/DDBJ databases">
        <title>Genome sequence and genetic diversity analysis of an under-domesticated orphan crop, white fonio (Digitaria exilis).</title>
        <authorList>
            <person name="Bennetzen J.L."/>
            <person name="Chen S."/>
            <person name="Ma X."/>
            <person name="Wang X."/>
            <person name="Yssel A.E.J."/>
            <person name="Chaluvadi S.R."/>
            <person name="Johnson M."/>
            <person name="Gangashetty P."/>
            <person name="Hamidou F."/>
            <person name="Sanogo M.D."/>
            <person name="Zwaenepoel A."/>
            <person name="Wallace J."/>
            <person name="Van De Peer Y."/>
            <person name="Van Deynze A."/>
        </authorList>
    </citation>
    <scope>NUCLEOTIDE SEQUENCE</scope>
    <source>
        <tissue evidence="3">Leaves</tissue>
    </source>
</reference>
<dbReference type="Pfam" id="PF07762">
    <property type="entry name" value="DUF1618"/>
    <property type="match status" value="1"/>
</dbReference>
<dbReference type="PANTHER" id="PTHR33074:SF76">
    <property type="entry name" value="OS11G0569701 PROTEIN"/>
    <property type="match status" value="1"/>
</dbReference>
<dbReference type="PANTHER" id="PTHR33074">
    <property type="entry name" value="EXPRESSED PROTEIN-RELATED"/>
    <property type="match status" value="1"/>
</dbReference>
<dbReference type="EMBL" id="JACEFO010001605">
    <property type="protein sequence ID" value="KAF8731787.1"/>
    <property type="molecule type" value="Genomic_DNA"/>
</dbReference>
<organism evidence="3 4">
    <name type="scientific">Digitaria exilis</name>
    <dbReference type="NCBI Taxonomy" id="1010633"/>
    <lineage>
        <taxon>Eukaryota</taxon>
        <taxon>Viridiplantae</taxon>
        <taxon>Streptophyta</taxon>
        <taxon>Embryophyta</taxon>
        <taxon>Tracheophyta</taxon>
        <taxon>Spermatophyta</taxon>
        <taxon>Magnoliopsida</taxon>
        <taxon>Liliopsida</taxon>
        <taxon>Poales</taxon>
        <taxon>Poaceae</taxon>
        <taxon>PACMAD clade</taxon>
        <taxon>Panicoideae</taxon>
        <taxon>Panicodae</taxon>
        <taxon>Paniceae</taxon>
        <taxon>Anthephorinae</taxon>
        <taxon>Digitaria</taxon>
    </lineage>
</organism>
<feature type="domain" description="DUF1618" evidence="2">
    <location>
        <begin position="124"/>
        <end position="192"/>
    </location>
</feature>
<dbReference type="AlphaFoldDB" id="A0A835KK20"/>
<proteinExistence type="predicted"/>
<dbReference type="InterPro" id="IPR011676">
    <property type="entry name" value="DUF1618"/>
</dbReference>
<sequence length="307" mass="33648">MAALHWPQTQPGEHPGVSPAAAGSRWVMLSTDDIRLSDTVAEAKTVAESTTSRGRGFRISADLAAPPSSSFLCYDGEGNDDDPDAVVAAQGDSVLLGLRHYPGNSPDRFEYFVYRAAAAGRPPFVSIVPRLHSSHAFAVTTWTMSLSMDEKTKWVMDGVLECEELWDLPGYEGLPCVPPGCPVVSPANSDIIVSNRCLLGFDVKEKVWMLEVDTRRKTRSSSLAWLLLWAQASKAPIQILQQLAFPCYGQIMQILQGLLPDVPQESIADVSKPYITLEECNDSDDDDEDDKDERLTCDIEALMSRGV</sequence>
<gene>
    <name evidence="3" type="ORF">HU200_015725</name>
</gene>
<name>A0A835KK20_9POAL</name>
<feature type="region of interest" description="Disordered" evidence="1">
    <location>
        <begin position="1"/>
        <end position="21"/>
    </location>
</feature>
<accession>A0A835KK20</accession>
<protein>
    <recommendedName>
        <fullName evidence="2">DUF1618 domain-containing protein</fullName>
    </recommendedName>
</protein>
<evidence type="ECO:0000256" key="1">
    <source>
        <dbReference type="SAM" id="MobiDB-lite"/>
    </source>
</evidence>
<keyword evidence="4" id="KW-1185">Reference proteome</keyword>
<evidence type="ECO:0000259" key="2">
    <source>
        <dbReference type="Pfam" id="PF07762"/>
    </source>
</evidence>
<dbReference type="Proteomes" id="UP000636709">
    <property type="component" value="Unassembled WGS sequence"/>
</dbReference>
<evidence type="ECO:0000313" key="3">
    <source>
        <dbReference type="EMBL" id="KAF8731787.1"/>
    </source>
</evidence>
<evidence type="ECO:0000313" key="4">
    <source>
        <dbReference type="Proteomes" id="UP000636709"/>
    </source>
</evidence>
<comment type="caution">
    <text evidence="3">The sequence shown here is derived from an EMBL/GenBank/DDBJ whole genome shotgun (WGS) entry which is preliminary data.</text>
</comment>